<evidence type="ECO:0000313" key="8">
    <source>
        <dbReference type="EMBL" id="PWD52457.1"/>
    </source>
</evidence>
<organism evidence="8 9">
    <name type="scientific">Serinibacter arcticus</name>
    <dbReference type="NCBI Taxonomy" id="1655435"/>
    <lineage>
        <taxon>Bacteria</taxon>
        <taxon>Bacillati</taxon>
        <taxon>Actinomycetota</taxon>
        <taxon>Actinomycetes</taxon>
        <taxon>Micrococcales</taxon>
        <taxon>Beutenbergiaceae</taxon>
        <taxon>Serinibacter</taxon>
    </lineage>
</organism>
<dbReference type="AlphaFoldDB" id="A0A2U1ZZP8"/>
<dbReference type="InterPro" id="IPR024671">
    <property type="entry name" value="Atg22-like"/>
</dbReference>
<feature type="transmembrane region" description="Helical" evidence="6">
    <location>
        <begin position="31"/>
        <end position="47"/>
    </location>
</feature>
<feature type="transmembrane region" description="Helical" evidence="6">
    <location>
        <begin position="268"/>
        <end position="289"/>
    </location>
</feature>
<dbReference type="Pfam" id="PF11700">
    <property type="entry name" value="ATG22"/>
    <property type="match status" value="1"/>
</dbReference>
<gene>
    <name evidence="8" type="ORF">C8046_08530</name>
</gene>
<reference evidence="8 9" key="1">
    <citation type="submission" date="2018-03" db="EMBL/GenBank/DDBJ databases">
        <title>Genome assembly of novel Miniimonas species PCH200.</title>
        <authorList>
            <person name="Thakur V."/>
            <person name="Kumar V."/>
            <person name="Singh D."/>
        </authorList>
    </citation>
    <scope>NUCLEOTIDE SEQUENCE [LARGE SCALE GENOMIC DNA]</scope>
    <source>
        <strain evidence="8 9">PCH200</strain>
    </source>
</reference>
<dbReference type="Proteomes" id="UP000245166">
    <property type="component" value="Unassembled WGS sequence"/>
</dbReference>
<feature type="transmembrane region" description="Helical" evidence="6">
    <location>
        <begin position="123"/>
        <end position="144"/>
    </location>
</feature>
<sequence length="392" mass="41062">MLTFVFSVYITDGIAADEVTGTAALSGAQTWAGVVIALICPLMGVFADRYGRRRRLLGISTLGLVLAMASLFWAEPDPSYLMFAVIMLAVASVVSEIASVFYNGMLLQIATPSTFGRISGMGWGLGYLGGLVALVVCLFAFVLGRETANIQPVALLCAAWTGIFCLPLLLIGPNTAPAENVGRFSVIGAYRDIVARIVALWRTQRSLLHFFVSSAIFRDGLGAVFAFAGIIAAGSFGFSTEEVIYLGIAANLVAGISTWTLGRVDDRLGPRVVIISGLVLLVVACTAVFLTTATTAFWICAIVISASVGPVQSASRSMLARMTPPGLENENFGLYATSGRAVSFLAPFAFTVAISIGGTQKAGILGIVVVLVIGLLAFLPLRATNGVRDAAV</sequence>
<protein>
    <submittedName>
        <fullName evidence="8">MFS transporter</fullName>
    </submittedName>
</protein>
<accession>A0A2U1ZZP8</accession>
<dbReference type="PROSITE" id="PS50850">
    <property type="entry name" value="MFS"/>
    <property type="match status" value="1"/>
</dbReference>
<feature type="transmembrane region" description="Helical" evidence="6">
    <location>
        <begin position="150"/>
        <end position="171"/>
    </location>
</feature>
<keyword evidence="3 6" id="KW-0812">Transmembrane</keyword>
<dbReference type="PANTHER" id="PTHR23519:SF1">
    <property type="entry name" value="AUTOPHAGY-RELATED PROTEIN 22"/>
    <property type="match status" value="1"/>
</dbReference>
<feature type="transmembrane region" description="Helical" evidence="6">
    <location>
        <begin position="80"/>
        <end position="102"/>
    </location>
</feature>
<dbReference type="GO" id="GO:0005886">
    <property type="term" value="C:plasma membrane"/>
    <property type="evidence" value="ECO:0007669"/>
    <property type="project" value="UniProtKB-SubCell"/>
</dbReference>
<dbReference type="EMBL" id="PYHR01000002">
    <property type="protein sequence ID" value="PWD52457.1"/>
    <property type="molecule type" value="Genomic_DNA"/>
</dbReference>
<feature type="transmembrane region" description="Helical" evidence="6">
    <location>
        <begin position="332"/>
        <end position="356"/>
    </location>
</feature>
<name>A0A2U1ZZP8_9MICO</name>
<evidence type="ECO:0000256" key="5">
    <source>
        <dbReference type="ARBA" id="ARBA00023136"/>
    </source>
</evidence>
<comment type="caution">
    <text evidence="8">The sequence shown here is derived from an EMBL/GenBank/DDBJ whole genome shotgun (WGS) entry which is preliminary data.</text>
</comment>
<evidence type="ECO:0000256" key="1">
    <source>
        <dbReference type="ARBA" id="ARBA00004651"/>
    </source>
</evidence>
<evidence type="ECO:0000256" key="2">
    <source>
        <dbReference type="ARBA" id="ARBA00022448"/>
    </source>
</evidence>
<dbReference type="GO" id="GO:0022857">
    <property type="term" value="F:transmembrane transporter activity"/>
    <property type="evidence" value="ECO:0007669"/>
    <property type="project" value="InterPro"/>
</dbReference>
<dbReference type="PANTHER" id="PTHR23519">
    <property type="entry name" value="AUTOPHAGY-RELATED PROTEIN 22"/>
    <property type="match status" value="1"/>
</dbReference>
<dbReference type="OrthoDB" id="9768783at2"/>
<evidence type="ECO:0000259" key="7">
    <source>
        <dbReference type="PROSITE" id="PS50850"/>
    </source>
</evidence>
<keyword evidence="4 6" id="KW-1133">Transmembrane helix</keyword>
<dbReference type="InterPro" id="IPR050495">
    <property type="entry name" value="ATG22/LtaA_families"/>
</dbReference>
<feature type="transmembrane region" description="Helical" evidence="6">
    <location>
        <begin position="295"/>
        <end position="311"/>
    </location>
</feature>
<evidence type="ECO:0000313" key="9">
    <source>
        <dbReference type="Proteomes" id="UP000245166"/>
    </source>
</evidence>
<comment type="subcellular location">
    <subcellularLocation>
        <location evidence="1">Cell membrane</location>
        <topology evidence="1">Multi-pass membrane protein</topology>
    </subcellularLocation>
</comment>
<feature type="transmembrane region" description="Helical" evidence="6">
    <location>
        <begin position="215"/>
        <end position="237"/>
    </location>
</feature>
<evidence type="ECO:0000256" key="3">
    <source>
        <dbReference type="ARBA" id="ARBA00022692"/>
    </source>
</evidence>
<dbReference type="InterPro" id="IPR036259">
    <property type="entry name" value="MFS_trans_sf"/>
</dbReference>
<dbReference type="InterPro" id="IPR020846">
    <property type="entry name" value="MFS_dom"/>
</dbReference>
<keyword evidence="2" id="KW-0813">Transport</keyword>
<feature type="transmembrane region" description="Helical" evidence="6">
    <location>
        <begin position="362"/>
        <end position="381"/>
    </location>
</feature>
<dbReference type="SUPFAM" id="SSF103473">
    <property type="entry name" value="MFS general substrate transporter"/>
    <property type="match status" value="1"/>
</dbReference>
<dbReference type="Gene3D" id="1.20.1250.20">
    <property type="entry name" value="MFS general substrate transporter like domains"/>
    <property type="match status" value="1"/>
</dbReference>
<feature type="transmembrane region" description="Helical" evidence="6">
    <location>
        <begin position="56"/>
        <end position="74"/>
    </location>
</feature>
<proteinExistence type="predicted"/>
<evidence type="ECO:0000256" key="6">
    <source>
        <dbReference type="SAM" id="Phobius"/>
    </source>
</evidence>
<keyword evidence="9" id="KW-1185">Reference proteome</keyword>
<evidence type="ECO:0000256" key="4">
    <source>
        <dbReference type="ARBA" id="ARBA00022989"/>
    </source>
</evidence>
<keyword evidence="5 6" id="KW-0472">Membrane</keyword>
<feature type="transmembrane region" description="Helical" evidence="6">
    <location>
        <begin position="243"/>
        <end position="261"/>
    </location>
</feature>
<feature type="domain" description="Major facilitator superfamily (MFS) profile" evidence="7">
    <location>
        <begin position="206"/>
        <end position="392"/>
    </location>
</feature>